<dbReference type="Proteomes" id="UP001279012">
    <property type="component" value="Unassembled WGS sequence"/>
</dbReference>
<name>A0AAW9EFF2_KLEAE</name>
<organism evidence="1 2">
    <name type="scientific">Klebsiella aerogenes</name>
    <name type="common">Enterobacter aerogenes</name>
    <dbReference type="NCBI Taxonomy" id="548"/>
    <lineage>
        <taxon>Bacteria</taxon>
        <taxon>Pseudomonadati</taxon>
        <taxon>Pseudomonadota</taxon>
        <taxon>Gammaproteobacteria</taxon>
        <taxon>Enterobacterales</taxon>
        <taxon>Enterobacteriaceae</taxon>
        <taxon>Klebsiella/Raoultella group</taxon>
        <taxon>Klebsiella</taxon>
    </lineage>
</organism>
<dbReference type="AlphaFoldDB" id="A0AAW9EFF2"/>
<gene>
    <name evidence="1" type="ORF">SJ059_29145</name>
</gene>
<proteinExistence type="predicted"/>
<feature type="non-terminal residue" evidence="1">
    <location>
        <position position="43"/>
    </location>
</feature>
<accession>A0AAW9EFF2</accession>
<dbReference type="EMBL" id="JAWZZT010000980">
    <property type="protein sequence ID" value="MDX7018493.1"/>
    <property type="molecule type" value="Genomic_DNA"/>
</dbReference>
<reference evidence="1" key="1">
    <citation type="submission" date="2023-11" db="EMBL/GenBank/DDBJ databases">
        <title>Detection of rare carbapenemases in Enterobacterales - comparison of two colorimetric and two CIM-based carbapenemase assays.</title>
        <authorList>
            <person name="Schaffarczyk L."/>
            <person name="Noster J."/>
            <person name="Stelzer Y."/>
            <person name="Sattler J."/>
            <person name="Gatermann S."/>
            <person name="Hamprecht A."/>
        </authorList>
    </citation>
    <scope>NUCLEOTIDE SEQUENCE</scope>
    <source>
        <strain evidence="1">CIM-Cont-037</strain>
    </source>
</reference>
<evidence type="ECO:0000313" key="2">
    <source>
        <dbReference type="Proteomes" id="UP001279012"/>
    </source>
</evidence>
<protein>
    <submittedName>
        <fullName evidence="1">Uncharacterized protein</fullName>
    </submittedName>
</protein>
<comment type="caution">
    <text evidence="1">The sequence shown here is derived from an EMBL/GenBank/DDBJ whole genome shotgun (WGS) entry which is preliminary data.</text>
</comment>
<sequence length="43" mass="4498">MKSGLTIREDNYSSVLDALKQLSGTDVLVGIPAGPPRDDAPLS</sequence>
<evidence type="ECO:0000313" key="1">
    <source>
        <dbReference type="EMBL" id="MDX7018493.1"/>
    </source>
</evidence>